<name>A0A427YSC1_9TREE</name>
<evidence type="ECO:0000256" key="3">
    <source>
        <dbReference type="ARBA" id="ARBA00022692"/>
    </source>
</evidence>
<feature type="transmembrane region" description="Helical" evidence="6">
    <location>
        <begin position="388"/>
        <end position="412"/>
    </location>
</feature>
<dbReference type="PANTHER" id="PTHR48022">
    <property type="entry name" value="PLASTIDIC GLUCOSE TRANSPORTER 4"/>
    <property type="match status" value="1"/>
</dbReference>
<feature type="transmembrane region" description="Helical" evidence="6">
    <location>
        <begin position="137"/>
        <end position="155"/>
    </location>
</feature>
<dbReference type="InterPro" id="IPR020846">
    <property type="entry name" value="MFS_dom"/>
</dbReference>
<feature type="transmembrane region" description="Helical" evidence="6">
    <location>
        <begin position="418"/>
        <end position="447"/>
    </location>
</feature>
<dbReference type="InterPro" id="IPR005829">
    <property type="entry name" value="Sugar_transporter_CS"/>
</dbReference>
<keyword evidence="3 6" id="KW-0812">Transmembrane</keyword>
<feature type="transmembrane region" description="Helical" evidence="6">
    <location>
        <begin position="101"/>
        <end position="125"/>
    </location>
</feature>
<dbReference type="PROSITE" id="PS00216">
    <property type="entry name" value="SUGAR_TRANSPORT_1"/>
    <property type="match status" value="1"/>
</dbReference>
<evidence type="ECO:0000256" key="5">
    <source>
        <dbReference type="ARBA" id="ARBA00023136"/>
    </source>
</evidence>
<dbReference type="Proteomes" id="UP000279259">
    <property type="component" value="Unassembled WGS sequence"/>
</dbReference>
<evidence type="ECO:0000256" key="6">
    <source>
        <dbReference type="SAM" id="Phobius"/>
    </source>
</evidence>
<feature type="transmembrane region" description="Helical" evidence="6">
    <location>
        <begin position="194"/>
        <end position="216"/>
    </location>
</feature>
<feature type="transmembrane region" description="Helical" evidence="6">
    <location>
        <begin position="494"/>
        <end position="515"/>
    </location>
</feature>
<dbReference type="InterPro" id="IPR050360">
    <property type="entry name" value="MFS_Sugar_Transporters"/>
</dbReference>
<dbReference type="AlphaFoldDB" id="A0A427YSC1"/>
<proteinExistence type="inferred from homology"/>
<gene>
    <name evidence="8" type="ORF">EHS25_006625</name>
</gene>
<keyword evidence="9" id="KW-1185">Reference proteome</keyword>
<sequence>MATELSRTDKDAEIRVEDNIKGDHVETKDEHLRDMVLGAAEAQKEGRSPWKVLLENKKVLLLILAVQSNAIIVGVEFSMPGNLLGIPAFLKLFGVESGDSYAIQAKILTIWSALFATFQVIGQFVGGWQSDYFGRRICLYTVIFWTYIGVMLEVISSDWKMWLGSKIVIGFATGIMQSVVPTYVAEVAPRELRAIYLSFFNMCMNIGGLFATLVSYGTQTAYGSNIDDLRAFRIPLYVALALPTISLLAELCILVESPWWLLMRGRKDQARKNLDYIYSWQDNYDSEAMMAALEYTLEKEAEENELAKQSSYLDCFKGVDLRRTFCAVFPPITQNLTGQNLAGTYTTYFFQIAGSKTPLVNSVITTVVGLGANFATFFLIENKRVGRWGLLFSGLIVMTISMLAIALIDVIGHSVYNYAAGVMLTLFVSLFIAASTIGPGVAGWAYTGESGSSRLRAKTATLGTVGNAIVGLVMTSVLPYMLNSPSAGGAGWGARTGFMFFILGVACCVGVYFFVPEYVGRSYAQLDELFARKIPARKFKSTETTGEYGRDVIA</sequence>
<feature type="transmembrane region" description="Helical" evidence="6">
    <location>
        <begin position="236"/>
        <end position="262"/>
    </location>
</feature>
<feature type="transmembrane region" description="Helical" evidence="6">
    <location>
        <begin position="167"/>
        <end position="185"/>
    </location>
</feature>
<dbReference type="Gene3D" id="1.20.1250.20">
    <property type="entry name" value="MFS general substrate transporter like domains"/>
    <property type="match status" value="1"/>
</dbReference>
<dbReference type="GO" id="GO:0005351">
    <property type="term" value="F:carbohydrate:proton symporter activity"/>
    <property type="evidence" value="ECO:0007669"/>
    <property type="project" value="TreeGrafter"/>
</dbReference>
<keyword evidence="5 6" id="KW-0472">Membrane</keyword>
<dbReference type="InterPro" id="IPR036259">
    <property type="entry name" value="MFS_trans_sf"/>
</dbReference>
<dbReference type="OrthoDB" id="2579541at2759"/>
<dbReference type="SUPFAM" id="SSF103473">
    <property type="entry name" value="MFS general substrate transporter"/>
    <property type="match status" value="1"/>
</dbReference>
<evidence type="ECO:0000256" key="4">
    <source>
        <dbReference type="ARBA" id="ARBA00022989"/>
    </source>
</evidence>
<accession>A0A427YSC1</accession>
<comment type="similarity">
    <text evidence="2">Belongs to the major facilitator superfamily. Sugar transporter (TC 2.A.1.1) family.</text>
</comment>
<dbReference type="EMBL" id="RSCD01000003">
    <property type="protein sequence ID" value="RSH93972.1"/>
    <property type="molecule type" value="Genomic_DNA"/>
</dbReference>
<evidence type="ECO:0000256" key="1">
    <source>
        <dbReference type="ARBA" id="ARBA00004141"/>
    </source>
</evidence>
<dbReference type="Pfam" id="PF00083">
    <property type="entry name" value="Sugar_tr"/>
    <property type="match status" value="1"/>
</dbReference>
<comment type="caution">
    <text evidence="8">The sequence shown here is derived from an EMBL/GenBank/DDBJ whole genome shotgun (WGS) entry which is preliminary data.</text>
</comment>
<reference evidence="8 9" key="1">
    <citation type="submission" date="2018-11" db="EMBL/GenBank/DDBJ databases">
        <title>Genome sequence of Saitozyma podzolica DSM 27192.</title>
        <authorList>
            <person name="Aliyu H."/>
            <person name="Gorte O."/>
            <person name="Ochsenreither K."/>
        </authorList>
    </citation>
    <scope>NUCLEOTIDE SEQUENCE [LARGE SCALE GENOMIC DNA]</scope>
    <source>
        <strain evidence="8 9">DSM 27192</strain>
    </source>
</reference>
<dbReference type="GO" id="GO:0016020">
    <property type="term" value="C:membrane"/>
    <property type="evidence" value="ECO:0007669"/>
    <property type="project" value="UniProtKB-SubCell"/>
</dbReference>
<evidence type="ECO:0000313" key="8">
    <source>
        <dbReference type="EMBL" id="RSH93972.1"/>
    </source>
</evidence>
<evidence type="ECO:0000256" key="2">
    <source>
        <dbReference type="ARBA" id="ARBA00010992"/>
    </source>
</evidence>
<evidence type="ECO:0000313" key="9">
    <source>
        <dbReference type="Proteomes" id="UP000279259"/>
    </source>
</evidence>
<feature type="transmembrane region" description="Helical" evidence="6">
    <location>
        <begin position="459"/>
        <end position="482"/>
    </location>
</feature>
<evidence type="ECO:0000259" key="7">
    <source>
        <dbReference type="PROSITE" id="PS50850"/>
    </source>
</evidence>
<dbReference type="PANTHER" id="PTHR48022:SF2">
    <property type="entry name" value="PLASTIDIC GLUCOSE TRANSPORTER 4"/>
    <property type="match status" value="1"/>
</dbReference>
<dbReference type="PROSITE" id="PS50850">
    <property type="entry name" value="MFS"/>
    <property type="match status" value="1"/>
</dbReference>
<dbReference type="PROSITE" id="PS00217">
    <property type="entry name" value="SUGAR_TRANSPORT_2"/>
    <property type="match status" value="1"/>
</dbReference>
<organism evidence="8 9">
    <name type="scientific">Saitozyma podzolica</name>
    <dbReference type="NCBI Taxonomy" id="1890683"/>
    <lineage>
        <taxon>Eukaryota</taxon>
        <taxon>Fungi</taxon>
        <taxon>Dikarya</taxon>
        <taxon>Basidiomycota</taxon>
        <taxon>Agaricomycotina</taxon>
        <taxon>Tremellomycetes</taxon>
        <taxon>Tremellales</taxon>
        <taxon>Trimorphomycetaceae</taxon>
        <taxon>Saitozyma</taxon>
    </lineage>
</organism>
<protein>
    <recommendedName>
        <fullName evidence="7">Major facilitator superfamily (MFS) profile domain-containing protein</fullName>
    </recommendedName>
</protein>
<keyword evidence="4 6" id="KW-1133">Transmembrane helix</keyword>
<feature type="domain" description="Major facilitator superfamily (MFS) profile" evidence="7">
    <location>
        <begin position="62"/>
        <end position="519"/>
    </location>
</feature>
<dbReference type="InterPro" id="IPR005828">
    <property type="entry name" value="MFS_sugar_transport-like"/>
</dbReference>
<comment type="subcellular location">
    <subcellularLocation>
        <location evidence="1">Membrane</location>
        <topology evidence="1">Multi-pass membrane protein</topology>
    </subcellularLocation>
</comment>